<dbReference type="InterPro" id="IPR019734">
    <property type="entry name" value="TPR_rpt"/>
</dbReference>
<dbReference type="Gene3D" id="1.25.40.10">
    <property type="entry name" value="Tetratricopeptide repeat domain"/>
    <property type="match status" value="1"/>
</dbReference>
<dbReference type="Proteomes" id="UP000265520">
    <property type="component" value="Unassembled WGS sequence"/>
</dbReference>
<dbReference type="Pfam" id="PF00515">
    <property type="entry name" value="TPR_1"/>
    <property type="match status" value="1"/>
</dbReference>
<protein>
    <submittedName>
        <fullName evidence="1">Hsp70-hsp90 organizing protein 3-like</fullName>
    </submittedName>
</protein>
<reference evidence="1 2" key="1">
    <citation type="journal article" date="2018" name="Front. Plant Sci.">
        <title>Red Clover (Trifolium pratense) and Zigzag Clover (T. medium) - A Picture of Genomic Similarities and Differences.</title>
        <authorList>
            <person name="Dluhosova J."/>
            <person name="Istvanek J."/>
            <person name="Nedelnik J."/>
            <person name="Repkova J."/>
        </authorList>
    </citation>
    <scope>NUCLEOTIDE SEQUENCE [LARGE SCALE GENOMIC DNA]</scope>
    <source>
        <strain evidence="2">cv. 10/8</strain>
        <tissue evidence="1">Leaf</tissue>
    </source>
</reference>
<proteinExistence type="predicted"/>
<evidence type="ECO:0000313" key="1">
    <source>
        <dbReference type="EMBL" id="MCI38492.1"/>
    </source>
</evidence>
<name>A0A392RQL4_9FABA</name>
<dbReference type="EMBL" id="LXQA010256535">
    <property type="protein sequence ID" value="MCI38492.1"/>
    <property type="molecule type" value="Genomic_DNA"/>
</dbReference>
<accession>A0A392RQL4</accession>
<organism evidence="1 2">
    <name type="scientific">Trifolium medium</name>
    <dbReference type="NCBI Taxonomy" id="97028"/>
    <lineage>
        <taxon>Eukaryota</taxon>
        <taxon>Viridiplantae</taxon>
        <taxon>Streptophyta</taxon>
        <taxon>Embryophyta</taxon>
        <taxon>Tracheophyta</taxon>
        <taxon>Spermatophyta</taxon>
        <taxon>Magnoliopsida</taxon>
        <taxon>eudicotyledons</taxon>
        <taxon>Gunneridae</taxon>
        <taxon>Pentapetalae</taxon>
        <taxon>rosids</taxon>
        <taxon>fabids</taxon>
        <taxon>Fabales</taxon>
        <taxon>Fabaceae</taxon>
        <taxon>Papilionoideae</taxon>
        <taxon>50 kb inversion clade</taxon>
        <taxon>NPAAA clade</taxon>
        <taxon>Hologalegina</taxon>
        <taxon>IRL clade</taxon>
        <taxon>Trifolieae</taxon>
        <taxon>Trifolium</taxon>
    </lineage>
</organism>
<evidence type="ECO:0000313" key="2">
    <source>
        <dbReference type="Proteomes" id="UP000265520"/>
    </source>
</evidence>
<sequence length="33" mass="3951">NDYFKQQKYPEAIKHYTESLKRNPKDPKVSNAL</sequence>
<dbReference type="SUPFAM" id="SSF48452">
    <property type="entry name" value="TPR-like"/>
    <property type="match status" value="1"/>
</dbReference>
<feature type="non-terminal residue" evidence="1">
    <location>
        <position position="1"/>
    </location>
</feature>
<keyword evidence="2" id="KW-1185">Reference proteome</keyword>
<dbReference type="AlphaFoldDB" id="A0A392RQL4"/>
<dbReference type="InterPro" id="IPR011990">
    <property type="entry name" value="TPR-like_helical_dom_sf"/>
</dbReference>
<comment type="caution">
    <text evidence="1">The sequence shown here is derived from an EMBL/GenBank/DDBJ whole genome shotgun (WGS) entry which is preliminary data.</text>
</comment>